<accession>M3B8R9</accession>
<dbReference type="EMBL" id="AORZ01000002">
    <property type="protein sequence ID" value="EMF02398.1"/>
    <property type="molecule type" value="Genomic_DNA"/>
</dbReference>
<comment type="caution">
    <text evidence="1">The sequence shown here is derived from an EMBL/GenBank/DDBJ whole genome shotgun (WGS) entry which is preliminary data.</text>
</comment>
<dbReference type="Proteomes" id="UP000011740">
    <property type="component" value="Unassembled WGS sequence"/>
</dbReference>
<proteinExistence type="predicted"/>
<dbReference type="AlphaFoldDB" id="M3B8R9"/>
<dbReference type="PATRIC" id="fig|1223523.3.peg.224"/>
<gene>
    <name evidence="1" type="ORF">H340_01079</name>
</gene>
<evidence type="ECO:0000313" key="1">
    <source>
        <dbReference type="EMBL" id="EMF02398.1"/>
    </source>
</evidence>
<reference evidence="1 2" key="1">
    <citation type="journal article" date="2013" name="Genome Announc.">
        <title>Whole-Genome Shotgun Assembly and Analysis of the Genome of Streptomyces mobaraensis DSM 40847, a Strain for Industrial Production of Microbial Transglutaminase.</title>
        <authorList>
            <person name="Yang H."/>
            <person name="He T."/>
            <person name="Wu W."/>
            <person name="Zhu W."/>
            <person name="Lu B."/>
            <person name="Sun W."/>
        </authorList>
    </citation>
    <scope>NUCLEOTIDE SEQUENCE [LARGE SCALE GENOMIC DNA]</scope>
    <source>
        <strain evidence="1 2">DSM 40847</strain>
    </source>
</reference>
<organism evidence="1 2">
    <name type="scientific">Streptomyces mobaraensis (strain ATCC 29032 / DSM 40847 / JCM 4168 / NBRC 13819 / NCIMB 11159 / IPCR 16-22)</name>
    <dbReference type="NCBI Taxonomy" id="1223523"/>
    <lineage>
        <taxon>Bacteria</taxon>
        <taxon>Bacillati</taxon>
        <taxon>Actinomycetota</taxon>
        <taxon>Actinomycetes</taxon>
        <taxon>Kitasatosporales</taxon>
        <taxon>Streptomycetaceae</taxon>
        <taxon>Streptomyces</taxon>
    </lineage>
</organism>
<evidence type="ECO:0000313" key="2">
    <source>
        <dbReference type="Proteomes" id="UP000011740"/>
    </source>
</evidence>
<sequence>MALADWGHIQFSGEITITRYVGEIGDDLREPLHCPECGTAERLTLGTQGDEGLVVCPICGHEWTDSRVTARDVRQMLHLAAMGQPSAFPNGQMQTVVFPPLDEDRTLAPQPEWVDDDPRVRWELGCLISTGTMFTHCLRAARHLSSFAIASDTGVYTRLYPQAGGSAVDAHMATVLVALSLYEIAFQARATKMFEIRLAQAVSALGPERARRVKDLRPIFDFDPDAPCHLRVTDANRMDTAEAHDWERWRRTAVEILEFSIQDIVNHSHLSKSADEVRASDRERQWYPDDLTWYTGNRV</sequence>
<protein>
    <submittedName>
        <fullName evidence="1">Uncharacterized protein</fullName>
    </submittedName>
</protein>
<name>M3B8R9_STRM1</name>
<dbReference type="RefSeq" id="WP_004937984.1">
    <property type="nucleotide sequence ID" value="NZ_AORZ01000002.1"/>
</dbReference>